<feature type="transmembrane region" description="Helical" evidence="7">
    <location>
        <begin position="366"/>
        <end position="385"/>
    </location>
</feature>
<feature type="transmembrane region" description="Helical" evidence="7">
    <location>
        <begin position="420"/>
        <end position="440"/>
    </location>
</feature>
<evidence type="ECO:0000259" key="8">
    <source>
        <dbReference type="SMART" id="SM00014"/>
    </source>
</evidence>
<dbReference type="AlphaFoldDB" id="A0A4R1GGN3"/>
<comment type="similarity">
    <text evidence="2">Belongs to the DedA family.</text>
</comment>
<feature type="transmembrane region" description="Helical" evidence="7">
    <location>
        <begin position="296"/>
        <end position="313"/>
    </location>
</feature>
<feature type="transmembrane region" description="Helical" evidence="7">
    <location>
        <begin position="14"/>
        <end position="43"/>
    </location>
</feature>
<dbReference type="CDD" id="cd03392">
    <property type="entry name" value="PAP2_like_2"/>
    <property type="match status" value="1"/>
</dbReference>
<accession>A0A4R1GGN3</accession>
<comment type="caution">
    <text evidence="9">The sequence shown here is derived from an EMBL/GenBank/DDBJ whole genome shotgun (WGS) entry which is preliminary data.</text>
</comment>
<feature type="transmembrane region" description="Helical" evidence="7">
    <location>
        <begin position="275"/>
        <end position="291"/>
    </location>
</feature>
<comment type="subcellular location">
    <subcellularLocation>
        <location evidence="1">Cell membrane</location>
        <topology evidence="1">Multi-pass membrane protein</topology>
    </subcellularLocation>
</comment>
<dbReference type="GO" id="GO:0005886">
    <property type="term" value="C:plasma membrane"/>
    <property type="evidence" value="ECO:0007669"/>
    <property type="project" value="UniProtKB-SubCell"/>
</dbReference>
<dbReference type="PANTHER" id="PTHR30353">
    <property type="entry name" value="INNER MEMBRANE PROTEIN DEDA-RELATED"/>
    <property type="match status" value="1"/>
</dbReference>
<dbReference type="RefSeq" id="WP_132293406.1">
    <property type="nucleotide sequence ID" value="NZ_SMFU01000009.1"/>
</dbReference>
<feature type="transmembrane region" description="Helical" evidence="7">
    <location>
        <begin position="55"/>
        <end position="78"/>
    </location>
</feature>
<feature type="domain" description="Phosphatidic acid phosphatase type 2/haloperoxidase" evidence="8">
    <location>
        <begin position="296"/>
        <end position="406"/>
    </location>
</feature>
<dbReference type="InterPro" id="IPR036938">
    <property type="entry name" value="PAP2/HPO_sf"/>
</dbReference>
<name>A0A4R1GGN3_9GAMM</name>
<reference evidence="9 10" key="1">
    <citation type="submission" date="2019-03" db="EMBL/GenBank/DDBJ databases">
        <title>Genomic Encyclopedia of Archaeal and Bacterial Type Strains, Phase II (KMG-II): from individual species to whole genera.</title>
        <authorList>
            <person name="Goeker M."/>
        </authorList>
    </citation>
    <scope>NUCLEOTIDE SEQUENCE [LARGE SCALE GENOMIC DNA]</scope>
    <source>
        <strain evidence="9 10">DSM 27697</strain>
    </source>
</reference>
<feature type="transmembrane region" description="Helical" evidence="7">
    <location>
        <begin position="177"/>
        <end position="195"/>
    </location>
</feature>
<evidence type="ECO:0000256" key="5">
    <source>
        <dbReference type="ARBA" id="ARBA00022989"/>
    </source>
</evidence>
<evidence type="ECO:0000256" key="2">
    <source>
        <dbReference type="ARBA" id="ARBA00010792"/>
    </source>
</evidence>
<feature type="transmembrane region" description="Helical" evidence="7">
    <location>
        <begin position="140"/>
        <end position="157"/>
    </location>
</feature>
<evidence type="ECO:0000256" key="1">
    <source>
        <dbReference type="ARBA" id="ARBA00004651"/>
    </source>
</evidence>
<dbReference type="Pfam" id="PF01569">
    <property type="entry name" value="PAP2"/>
    <property type="match status" value="1"/>
</dbReference>
<dbReference type="SUPFAM" id="SSF48317">
    <property type="entry name" value="Acid phosphatase/Vanadium-dependent haloperoxidase"/>
    <property type="match status" value="1"/>
</dbReference>
<dbReference type="OrthoDB" id="9780918at2"/>
<keyword evidence="6 7" id="KW-0472">Membrane</keyword>
<protein>
    <submittedName>
        <fullName evidence="9">Undecaprenyl-diphosphatase</fullName>
    </submittedName>
</protein>
<dbReference type="Gene3D" id="1.20.144.10">
    <property type="entry name" value="Phosphatidic acid phosphatase type 2/haloperoxidase"/>
    <property type="match status" value="1"/>
</dbReference>
<dbReference type="InterPro" id="IPR032816">
    <property type="entry name" value="VTT_dom"/>
</dbReference>
<keyword evidence="10" id="KW-1185">Reference proteome</keyword>
<keyword evidence="5 7" id="KW-1133">Transmembrane helix</keyword>
<proteinExistence type="inferred from homology"/>
<dbReference type="EMBL" id="SMFU01000009">
    <property type="protein sequence ID" value="TCK05855.1"/>
    <property type="molecule type" value="Genomic_DNA"/>
</dbReference>
<feature type="transmembrane region" description="Helical" evidence="7">
    <location>
        <begin position="333"/>
        <end position="354"/>
    </location>
</feature>
<dbReference type="SMART" id="SM00014">
    <property type="entry name" value="acidPPc"/>
    <property type="match status" value="1"/>
</dbReference>
<evidence type="ECO:0000256" key="4">
    <source>
        <dbReference type="ARBA" id="ARBA00022692"/>
    </source>
</evidence>
<organism evidence="9 10">
    <name type="scientific">Marinobacterium mangrovicola</name>
    <dbReference type="NCBI Taxonomy" id="1476959"/>
    <lineage>
        <taxon>Bacteria</taxon>
        <taxon>Pseudomonadati</taxon>
        <taxon>Pseudomonadota</taxon>
        <taxon>Gammaproteobacteria</taxon>
        <taxon>Oceanospirillales</taxon>
        <taxon>Oceanospirillaceae</taxon>
        <taxon>Marinobacterium</taxon>
    </lineage>
</organism>
<keyword evidence="3" id="KW-1003">Cell membrane</keyword>
<dbReference type="Pfam" id="PF09335">
    <property type="entry name" value="VTT_dom"/>
    <property type="match status" value="1"/>
</dbReference>
<dbReference type="InterPro" id="IPR032818">
    <property type="entry name" value="DedA-like"/>
</dbReference>
<evidence type="ECO:0000313" key="9">
    <source>
        <dbReference type="EMBL" id="TCK05855.1"/>
    </source>
</evidence>
<feature type="transmembrane region" description="Helical" evidence="7">
    <location>
        <begin position="391"/>
        <end position="408"/>
    </location>
</feature>
<feature type="transmembrane region" description="Helical" evidence="7">
    <location>
        <begin position="216"/>
        <end position="236"/>
    </location>
</feature>
<dbReference type="Proteomes" id="UP000294546">
    <property type="component" value="Unassembled WGS sequence"/>
</dbReference>
<sequence length="441" mass="48073">MTEQLLDLARENPLLLPLLVGLLSFAESVAFIGLLVPGVAILFALSALSGSLEAALLPLLAGGVIGAIAGDQLSFLLGRHFAPHLQRRWPLNRYPEWRQRGESFFLRRGGASIVIGRFIGPVRPLIPFIAGSCKMPSARFTLINGCSALAWSPAYLLPGYLTGLGFKHLPLIEEQGTFILVAIISLIIGFQQIHVRMHPGAGLWHWLAERRINPQLTSILSLLVISTALFGLSIWAQLSGRFSAINEGLYTLLYGIGQKISPIAQFITHAGDPPLLIALLALASLTGLLIYRERRSISLLFAGLSTILVNHLLKESFRVARPEAGQALLDSYSFPSGHSSGACAIYAILAIWLLRGQSHKARHIGYMLTAVLILMIGLSRAFLGVHWPLDIIAGLAEGLAIATLYRLWLHRYPPTQTLTLTKTLPLFLLPVLVYAGVMTLF</sequence>
<gene>
    <name evidence="9" type="ORF">CLV83_2793</name>
</gene>
<dbReference type="InterPro" id="IPR000326">
    <property type="entry name" value="PAP2/HPO"/>
</dbReference>
<evidence type="ECO:0000313" key="10">
    <source>
        <dbReference type="Proteomes" id="UP000294546"/>
    </source>
</evidence>
<evidence type="ECO:0000256" key="3">
    <source>
        <dbReference type="ARBA" id="ARBA00022475"/>
    </source>
</evidence>
<keyword evidence="4 7" id="KW-0812">Transmembrane</keyword>
<evidence type="ECO:0000256" key="7">
    <source>
        <dbReference type="SAM" id="Phobius"/>
    </source>
</evidence>
<dbReference type="PANTHER" id="PTHR30353:SF15">
    <property type="entry name" value="INNER MEMBRANE PROTEIN YABI"/>
    <property type="match status" value="1"/>
</dbReference>
<evidence type="ECO:0000256" key="6">
    <source>
        <dbReference type="ARBA" id="ARBA00023136"/>
    </source>
</evidence>